<organism evidence="8 9">
    <name type="scientific">Symbiodinium microadriaticum</name>
    <name type="common">Dinoflagellate</name>
    <name type="synonym">Zooxanthella microadriatica</name>
    <dbReference type="NCBI Taxonomy" id="2951"/>
    <lineage>
        <taxon>Eukaryota</taxon>
        <taxon>Sar</taxon>
        <taxon>Alveolata</taxon>
        <taxon>Dinophyceae</taxon>
        <taxon>Suessiales</taxon>
        <taxon>Symbiodiniaceae</taxon>
        <taxon>Symbiodinium</taxon>
    </lineage>
</organism>
<dbReference type="PANTHER" id="PTHR21451">
    <property type="entry name" value="HISTONE H3 METHYLTRANSFERASE"/>
    <property type="match status" value="1"/>
</dbReference>
<dbReference type="Proteomes" id="UP000186817">
    <property type="component" value="Unassembled WGS sequence"/>
</dbReference>
<evidence type="ECO:0000256" key="1">
    <source>
        <dbReference type="ARBA" id="ARBA00012190"/>
    </source>
</evidence>
<evidence type="ECO:0000256" key="6">
    <source>
        <dbReference type="SAM" id="MobiDB-lite"/>
    </source>
</evidence>
<reference evidence="8 9" key="1">
    <citation type="submission" date="2016-02" db="EMBL/GenBank/DDBJ databases">
        <title>Genome analysis of coral dinoflagellate symbionts highlights evolutionary adaptations to a symbiotic lifestyle.</title>
        <authorList>
            <person name="Aranda M."/>
            <person name="Li Y."/>
            <person name="Liew Y.J."/>
            <person name="Baumgarten S."/>
            <person name="Simakov O."/>
            <person name="Wilson M."/>
            <person name="Piel J."/>
            <person name="Ashoor H."/>
            <person name="Bougouffa S."/>
            <person name="Bajic V.B."/>
            <person name="Ryu T."/>
            <person name="Ravasi T."/>
            <person name="Bayer T."/>
            <person name="Micklem G."/>
            <person name="Kim H."/>
            <person name="Bhak J."/>
            <person name="Lajeunesse T.C."/>
            <person name="Voolstra C.R."/>
        </authorList>
    </citation>
    <scope>NUCLEOTIDE SEQUENCE [LARGE SCALE GENOMIC DNA]</scope>
    <source>
        <strain evidence="8 9">CCMP2467</strain>
    </source>
</reference>
<feature type="compositionally biased region" description="Low complexity" evidence="6">
    <location>
        <begin position="13"/>
        <end position="23"/>
    </location>
</feature>
<keyword evidence="3" id="KW-0156">Chromatin regulator</keyword>
<gene>
    <name evidence="8" type="primary">DOT1</name>
    <name evidence="8" type="ORF">AK812_SmicGene24712</name>
</gene>
<proteinExistence type="predicted"/>
<sequence>MGKYVKKTKVAKSKSTTNRGAVKADQKRKKVRARAKAAKQKREHRLSCFISASQCCGLQLKTAAPKQDMGDTDSRAPLVGPVRDDDIVVVAGAGPRGQDLIVTGGISAGASGQACRLVQSYGSARFQITAMLLWRMAFGSTLCIAFGESFRTECDVEGTDGAAGAGPQEHIPQILDALNMAYNEQALNASWMSLDSVEVAREHLKHAKGSKEELAEDTYLYGEIHPSSTAALLRCLGLRPGARYYDLGSGTGKTVLVAALLGLNATGVEVVEKRSLAAQEAARRVGEKGVAKDIIYIAPSFLHGSLLDVDFSDADIIFANSVLFPEELMEGFSRRAEALRPGSWVVSYWNLLGPCFRSMGQFSGSVTWQAEGLFTWKVQQALCGRRALGAEEL</sequence>
<dbReference type="EMBL" id="LSRX01000583">
    <property type="protein sequence ID" value="OLP93385.1"/>
    <property type="molecule type" value="Genomic_DNA"/>
</dbReference>
<dbReference type="GO" id="GO:0140956">
    <property type="term" value="F:histone H3K79 trimethyltransferase activity"/>
    <property type="evidence" value="ECO:0007669"/>
    <property type="project" value="UniProtKB-EC"/>
</dbReference>
<dbReference type="SUPFAM" id="SSF53335">
    <property type="entry name" value="S-adenosyl-L-methionine-dependent methyltransferases"/>
    <property type="match status" value="1"/>
</dbReference>
<dbReference type="GO" id="GO:0051726">
    <property type="term" value="P:regulation of cell cycle"/>
    <property type="evidence" value="ECO:0007669"/>
    <property type="project" value="InterPro"/>
</dbReference>
<comment type="caution">
    <text evidence="8">The sequence shown here is derived from an EMBL/GenBank/DDBJ whole genome shotgun (WGS) entry which is preliminary data.</text>
</comment>
<keyword evidence="8" id="KW-0808">Transferase</keyword>
<evidence type="ECO:0000256" key="5">
    <source>
        <dbReference type="ARBA" id="ARBA00047770"/>
    </source>
</evidence>
<dbReference type="OrthoDB" id="443402at2759"/>
<feature type="compositionally biased region" description="Basic residues" evidence="6">
    <location>
        <begin position="1"/>
        <end position="12"/>
    </location>
</feature>
<feature type="domain" description="DOT1" evidence="7">
    <location>
        <begin position="218"/>
        <end position="352"/>
    </location>
</feature>
<dbReference type="InterPro" id="IPR025789">
    <property type="entry name" value="DOT1_dom"/>
</dbReference>
<keyword evidence="8" id="KW-0489">Methyltransferase</keyword>
<comment type="catalytic activity">
    <reaction evidence="5">
        <text>L-lysyl(79)-[histone H3] + 3 S-adenosyl-L-methionine = N(6),N(6),N(6)-trimethyl-L-lysyl(79)-[histone H3] + 3 S-adenosyl-L-homocysteine + 3 H(+)</text>
        <dbReference type="Rhea" id="RHEA:60328"/>
        <dbReference type="Rhea" id="RHEA-COMP:15549"/>
        <dbReference type="Rhea" id="RHEA-COMP:15552"/>
        <dbReference type="ChEBI" id="CHEBI:15378"/>
        <dbReference type="ChEBI" id="CHEBI:29969"/>
        <dbReference type="ChEBI" id="CHEBI:57856"/>
        <dbReference type="ChEBI" id="CHEBI:59789"/>
        <dbReference type="ChEBI" id="CHEBI:61961"/>
        <dbReference type="EC" id="2.1.1.360"/>
    </reaction>
</comment>
<name>A0A1Q9DE32_SYMMI</name>
<feature type="region of interest" description="Disordered" evidence="6">
    <location>
        <begin position="1"/>
        <end position="30"/>
    </location>
</feature>
<dbReference type="EC" id="2.1.1.360" evidence="1"/>
<evidence type="ECO:0000256" key="2">
    <source>
        <dbReference type="ARBA" id="ARBA00020987"/>
    </source>
</evidence>
<evidence type="ECO:0000256" key="3">
    <source>
        <dbReference type="ARBA" id="ARBA00022853"/>
    </source>
</evidence>
<keyword evidence="9" id="KW-1185">Reference proteome</keyword>
<dbReference type="PANTHER" id="PTHR21451:SF19">
    <property type="entry name" value="ACTIVATED IN BLOCKED UNFOLDED PROTEIN RESPONSE"/>
    <property type="match status" value="1"/>
</dbReference>
<dbReference type="GO" id="GO:0032259">
    <property type="term" value="P:methylation"/>
    <property type="evidence" value="ECO:0007669"/>
    <property type="project" value="UniProtKB-KW"/>
</dbReference>
<dbReference type="InterPro" id="IPR030445">
    <property type="entry name" value="H3-K79_meTrfase"/>
</dbReference>
<evidence type="ECO:0000259" key="7">
    <source>
        <dbReference type="Pfam" id="PF08123"/>
    </source>
</evidence>
<dbReference type="Gene3D" id="3.40.50.150">
    <property type="entry name" value="Vaccinia Virus protein VP39"/>
    <property type="match status" value="1"/>
</dbReference>
<dbReference type="Pfam" id="PF08123">
    <property type="entry name" value="DOT1"/>
    <property type="match status" value="1"/>
</dbReference>
<dbReference type="AlphaFoldDB" id="A0A1Q9DE32"/>
<dbReference type="InterPro" id="IPR029063">
    <property type="entry name" value="SAM-dependent_MTases_sf"/>
</dbReference>
<evidence type="ECO:0000256" key="4">
    <source>
        <dbReference type="ARBA" id="ARBA00029821"/>
    </source>
</evidence>
<dbReference type="CDD" id="cd02440">
    <property type="entry name" value="AdoMet_MTases"/>
    <property type="match status" value="1"/>
</dbReference>
<evidence type="ECO:0000313" key="9">
    <source>
        <dbReference type="Proteomes" id="UP000186817"/>
    </source>
</evidence>
<protein>
    <recommendedName>
        <fullName evidence="2">Histone-lysine N-methyltransferase, H3 lysine-79 specific</fullName>
        <ecNumber evidence="1">2.1.1.360</ecNumber>
    </recommendedName>
    <alternativeName>
        <fullName evidence="4">Histone H3-K79 methyltransferase</fullName>
    </alternativeName>
</protein>
<accession>A0A1Q9DE32</accession>
<evidence type="ECO:0000313" key="8">
    <source>
        <dbReference type="EMBL" id="OLP93385.1"/>
    </source>
</evidence>